<comment type="caution">
    <text evidence="1">The sequence shown here is derived from an EMBL/GenBank/DDBJ whole genome shotgun (WGS) entry which is preliminary data.</text>
</comment>
<organism evidence="1 2">
    <name type="scientific">Naganishia onofrii</name>
    <dbReference type="NCBI Taxonomy" id="1851511"/>
    <lineage>
        <taxon>Eukaryota</taxon>
        <taxon>Fungi</taxon>
        <taxon>Dikarya</taxon>
        <taxon>Basidiomycota</taxon>
        <taxon>Agaricomycotina</taxon>
        <taxon>Tremellomycetes</taxon>
        <taxon>Filobasidiales</taxon>
        <taxon>Filobasidiaceae</taxon>
        <taxon>Naganishia</taxon>
    </lineage>
</organism>
<name>A0ACC2XEC9_9TREE</name>
<evidence type="ECO:0000313" key="1">
    <source>
        <dbReference type="EMBL" id="KAJ9121391.1"/>
    </source>
</evidence>
<accession>A0ACC2XEC9</accession>
<protein>
    <submittedName>
        <fullName evidence="1">Uncharacterized protein</fullName>
    </submittedName>
</protein>
<keyword evidence="2" id="KW-1185">Reference proteome</keyword>
<gene>
    <name evidence="1" type="ORF">QFC24_004729</name>
</gene>
<dbReference type="Proteomes" id="UP001234202">
    <property type="component" value="Unassembled WGS sequence"/>
</dbReference>
<sequence length="262" mass="29057">MSSSYPQIVVTGDSMAQQSFRIGGYGAALVDAYQGKADVINRGMAGYTPQQFLDKLKDDFQWPNGVVKLIVLHIGTNDSTTRGFQHIPAEEFTQIMKAILKFLREAQPNAKVILLTPSTIDVAAWITFCTEQGLPSEFADNRSPESIKQIRDAVLQVAKDENAGVLDVWKLHDDAVNRGELQTSELFWDGLHYSERAYAYINKALLQLISTSYRSLLPASMPEGFTMFAVYGNENNPEAQNLAKITYKNIEAIKQAALGNTT</sequence>
<reference evidence="1" key="1">
    <citation type="submission" date="2023-04" db="EMBL/GenBank/DDBJ databases">
        <title>Draft Genome sequencing of Naganishia species isolated from polar environments using Oxford Nanopore Technology.</title>
        <authorList>
            <person name="Leo P."/>
            <person name="Venkateswaran K."/>
        </authorList>
    </citation>
    <scope>NUCLEOTIDE SEQUENCE</scope>
    <source>
        <strain evidence="1">DBVPG 5303</strain>
    </source>
</reference>
<proteinExistence type="predicted"/>
<dbReference type="EMBL" id="JASBWV010000017">
    <property type="protein sequence ID" value="KAJ9121391.1"/>
    <property type="molecule type" value="Genomic_DNA"/>
</dbReference>
<evidence type="ECO:0000313" key="2">
    <source>
        <dbReference type="Proteomes" id="UP001234202"/>
    </source>
</evidence>